<keyword evidence="2 9" id="KW-1003">Cell membrane</keyword>
<feature type="transmembrane region" description="Helical" evidence="9">
    <location>
        <begin position="379"/>
        <end position="398"/>
    </location>
</feature>
<dbReference type="NCBIfam" id="TIGR00680">
    <property type="entry name" value="kdpA"/>
    <property type="match status" value="1"/>
</dbReference>
<feature type="transmembrane region" description="Helical" evidence="9">
    <location>
        <begin position="525"/>
        <end position="549"/>
    </location>
</feature>
<evidence type="ECO:0000313" key="11">
    <source>
        <dbReference type="Proteomes" id="UP000628560"/>
    </source>
</evidence>
<organism evidence="10 11">
    <name type="scientific">Lelliottia nimipressuralis</name>
    <dbReference type="NCBI Taxonomy" id="69220"/>
    <lineage>
        <taxon>Bacteria</taxon>
        <taxon>Pseudomonadati</taxon>
        <taxon>Pseudomonadota</taxon>
        <taxon>Gammaproteobacteria</taxon>
        <taxon>Enterobacterales</taxon>
        <taxon>Enterobacteriaceae</taxon>
        <taxon>Lelliottia</taxon>
    </lineage>
</organism>
<keyword evidence="3 9" id="KW-0633">Potassium transport</keyword>
<dbReference type="GO" id="GO:0005886">
    <property type="term" value="C:plasma membrane"/>
    <property type="evidence" value="ECO:0007669"/>
    <property type="project" value="UniProtKB-SubCell"/>
</dbReference>
<sequence length="559" mass="59686">MVAQAFLLIASFLLMLFLLARPLGSWLARMINGGALPVIGGVENGIWRVLGINTQEMNWRQYLIAIVLLNIVGLVVLFAMLMLQGILPLNPQQLPGLSWHLALNTAVSFVSNTNWQSYAGETTLSYFSQMVGLTVQNFLSAASGIAVIFALIRAFARQKISTLGNAWVDLTRITLWLLLPIALLIALFFIQQGTLQNLLPYSSYTSLEGVKQMLPMGPVASQEAIKMLGTNGGGFFNANSSHPFENPTALTNIVQMLAIFLIPAALCFAFGDVVNDRRQGRTLLWAMSIIFVVCAALVMWAEWHGNSHFLQLGADSSINMEGKESRFGILATSLYAVVTTAASCGAVNGMHDSFTALGGMIPLWLMQIGEVVFGGVGAGLYGMLLFVLLAVFIAGLMIGRTPEYLGKKIDVREMKLTALAILVTPALVLMGTALALMTEAGRSGIFNPGIHGFSEVLYAVSSAANNNGSAFAGLSANSPFWNCLLAFCMFVGRFGVIVPVLAIAGSLVSKKIQPTSTGTLPTHGALFIGLLIGTILLVGALTFIPALALGPVAEHLSLR</sequence>
<feature type="transmembrane region" description="Helical" evidence="9">
    <location>
        <begin position="283"/>
        <end position="301"/>
    </location>
</feature>
<feature type="transmembrane region" description="Helical" evidence="9">
    <location>
        <begin position="130"/>
        <end position="152"/>
    </location>
</feature>
<comment type="subcellular location">
    <subcellularLocation>
        <location evidence="9">Cell membrane</location>
        <topology evidence="9">Multi-pass membrane protein</topology>
    </subcellularLocation>
</comment>
<keyword evidence="1 9" id="KW-0813">Transport</keyword>
<dbReference type="EMBL" id="JADIXP010000018">
    <property type="protein sequence ID" value="MBF4180325.1"/>
    <property type="molecule type" value="Genomic_DNA"/>
</dbReference>
<evidence type="ECO:0000256" key="2">
    <source>
        <dbReference type="ARBA" id="ARBA00022475"/>
    </source>
</evidence>
<feature type="transmembrane region" description="Helical" evidence="9">
    <location>
        <begin position="418"/>
        <end position="437"/>
    </location>
</feature>
<evidence type="ECO:0000256" key="5">
    <source>
        <dbReference type="ARBA" id="ARBA00022958"/>
    </source>
</evidence>
<feature type="transmembrane region" description="Helical" evidence="9">
    <location>
        <begin position="479"/>
        <end position="504"/>
    </location>
</feature>
<keyword evidence="7 9" id="KW-0406">Ion transport</keyword>
<evidence type="ECO:0000256" key="6">
    <source>
        <dbReference type="ARBA" id="ARBA00022989"/>
    </source>
</evidence>
<feature type="transmembrane region" description="Helical" evidence="9">
    <location>
        <begin position="62"/>
        <end position="87"/>
    </location>
</feature>
<feature type="transmembrane region" description="Helical" evidence="9">
    <location>
        <begin position="327"/>
        <end position="347"/>
    </location>
</feature>
<feature type="transmembrane region" description="Helical" evidence="9">
    <location>
        <begin position="173"/>
        <end position="190"/>
    </location>
</feature>
<dbReference type="Proteomes" id="UP000628560">
    <property type="component" value="Unassembled WGS sequence"/>
</dbReference>
<dbReference type="PIRSF" id="PIRSF001294">
    <property type="entry name" value="K_ATPaseA"/>
    <property type="match status" value="1"/>
</dbReference>
<dbReference type="InterPro" id="IPR004623">
    <property type="entry name" value="KdpA"/>
</dbReference>
<comment type="function">
    <text evidence="9">Part of the high-affinity ATP-driven potassium transport (or Kdp) system, which catalyzes the hydrolysis of ATP coupled with the electrogenic transport of potassium into the cytoplasm. This subunit binds the extracellular potassium ions and delivers the ions to the membrane domain of KdpB through an intramembrane tunnel.</text>
</comment>
<protein>
    <recommendedName>
        <fullName evidence="9">Potassium-transporting ATPase potassium-binding subunit</fullName>
    </recommendedName>
    <alternativeName>
        <fullName evidence="9">ATP phosphohydrolase [potassium-transporting] A chain</fullName>
    </alternativeName>
    <alternativeName>
        <fullName evidence="9">Potassium-binding and translocating subunit A</fullName>
    </alternativeName>
    <alternativeName>
        <fullName evidence="9">Potassium-translocating ATPase A chain</fullName>
    </alternativeName>
</protein>
<dbReference type="GO" id="GO:0006813">
    <property type="term" value="P:potassium ion transport"/>
    <property type="evidence" value="ECO:0007669"/>
    <property type="project" value="UniProtKB-UniRule"/>
</dbReference>
<dbReference type="GO" id="GO:0030955">
    <property type="term" value="F:potassium ion binding"/>
    <property type="evidence" value="ECO:0007669"/>
    <property type="project" value="UniProtKB-UniRule"/>
</dbReference>
<comment type="caution">
    <text evidence="10">The sequence shown here is derived from an EMBL/GenBank/DDBJ whole genome shotgun (WGS) entry which is preliminary data.</text>
</comment>
<proteinExistence type="inferred from homology"/>
<keyword evidence="5 9" id="KW-0630">Potassium</keyword>
<evidence type="ECO:0000256" key="4">
    <source>
        <dbReference type="ARBA" id="ARBA00022692"/>
    </source>
</evidence>
<evidence type="ECO:0000256" key="9">
    <source>
        <dbReference type="HAMAP-Rule" id="MF_00275"/>
    </source>
</evidence>
<comment type="subunit">
    <text evidence="9">The system is composed of three essential subunits: KdpA, KdpB and KdpC.</text>
</comment>
<feature type="transmembrane region" description="Helical" evidence="9">
    <location>
        <begin position="354"/>
        <end position="373"/>
    </location>
</feature>
<dbReference type="PANTHER" id="PTHR30607:SF2">
    <property type="entry name" value="POTASSIUM-TRANSPORTING ATPASE POTASSIUM-BINDING SUBUNIT"/>
    <property type="match status" value="1"/>
</dbReference>
<gene>
    <name evidence="9 10" type="primary">kdpA</name>
    <name evidence="10" type="ORF">ISP11_20895</name>
</gene>
<keyword evidence="6 9" id="KW-1133">Transmembrane helix</keyword>
<dbReference type="AlphaFoldDB" id="A0ABD4KEX6"/>
<evidence type="ECO:0000256" key="7">
    <source>
        <dbReference type="ARBA" id="ARBA00023065"/>
    </source>
</evidence>
<dbReference type="PANTHER" id="PTHR30607">
    <property type="entry name" value="POTASSIUM-TRANSPORTING ATPASE A CHAIN"/>
    <property type="match status" value="1"/>
</dbReference>
<keyword evidence="8 9" id="KW-0472">Membrane</keyword>
<dbReference type="Pfam" id="PF03814">
    <property type="entry name" value="KdpA"/>
    <property type="match status" value="1"/>
</dbReference>
<evidence type="ECO:0000256" key="3">
    <source>
        <dbReference type="ARBA" id="ARBA00022538"/>
    </source>
</evidence>
<feature type="transmembrane region" description="Helical" evidence="9">
    <location>
        <begin position="253"/>
        <end position="271"/>
    </location>
</feature>
<dbReference type="RefSeq" id="WP_194514247.1">
    <property type="nucleotide sequence ID" value="NZ_JADIXP010000018.1"/>
</dbReference>
<dbReference type="HAMAP" id="MF_00275">
    <property type="entry name" value="KdpA"/>
    <property type="match status" value="1"/>
</dbReference>
<comment type="similarity">
    <text evidence="9">Belongs to the KdpA family.</text>
</comment>
<name>A0ABD4KEX6_9ENTR</name>
<keyword evidence="4 9" id="KW-0812">Transmembrane</keyword>
<accession>A0ABD4KEX6</accession>
<evidence type="ECO:0000256" key="1">
    <source>
        <dbReference type="ARBA" id="ARBA00022448"/>
    </source>
</evidence>
<evidence type="ECO:0000256" key="8">
    <source>
        <dbReference type="ARBA" id="ARBA00023136"/>
    </source>
</evidence>
<evidence type="ECO:0000313" key="10">
    <source>
        <dbReference type="EMBL" id="MBF4180325.1"/>
    </source>
</evidence>
<reference evidence="10 11" key="1">
    <citation type="submission" date="2020-11" db="EMBL/GenBank/DDBJ databases">
        <title>Identification of Lelliottia nimipressuralis from Wound Infection by Whole Genome-Based Bacterial Identification.</title>
        <authorList>
            <person name="Navarathna D.H."/>
            <person name="Choi H."/>
            <person name="Jinadatha C."/>
            <person name="Chatterjee P."/>
            <person name="Hwang M."/>
        </authorList>
    </citation>
    <scope>NUCLEOTIDE SEQUENCE [LARGE SCALE GENOMIC DNA]</scope>
    <source>
        <strain evidence="10 11">DN2020</strain>
    </source>
</reference>